<dbReference type="PROSITE" id="PS50003">
    <property type="entry name" value="PH_DOMAIN"/>
    <property type="match status" value="1"/>
</dbReference>
<dbReference type="SUPFAM" id="SSF48065">
    <property type="entry name" value="DBL homology domain (DH-domain)"/>
    <property type="match status" value="1"/>
</dbReference>
<comment type="caution">
    <text evidence="7">The sequence shown here is derived from an EMBL/GenBank/DDBJ whole genome shotgun (WGS) entry which is preliminary data.</text>
</comment>
<dbReference type="PANTHER" id="PTHR22826:SF106">
    <property type="entry name" value="TRIO, ISOFORM A"/>
    <property type="match status" value="1"/>
</dbReference>
<feature type="domain" description="PH" evidence="5">
    <location>
        <begin position="366"/>
        <end position="485"/>
    </location>
</feature>
<evidence type="ECO:0000313" key="8">
    <source>
        <dbReference type="Proteomes" id="UP000192247"/>
    </source>
</evidence>
<dbReference type="STRING" id="418985.A0A1V9XHB6"/>
<dbReference type="Gene3D" id="1.20.900.10">
    <property type="entry name" value="Dbl homology (DH) domain"/>
    <property type="match status" value="1"/>
</dbReference>
<dbReference type="CDD" id="cd13241">
    <property type="entry name" value="PH2_Kalirin_Trio_p63RhoGEF"/>
    <property type="match status" value="1"/>
</dbReference>
<feature type="region of interest" description="Disordered" evidence="4">
    <location>
        <begin position="1"/>
        <end position="104"/>
    </location>
</feature>
<evidence type="ECO:0000256" key="4">
    <source>
        <dbReference type="SAM" id="MobiDB-lite"/>
    </source>
</evidence>
<dbReference type="InterPro" id="IPR011993">
    <property type="entry name" value="PH-like_dom_sf"/>
</dbReference>
<dbReference type="Pfam" id="PF00621">
    <property type="entry name" value="RhoGEF"/>
    <property type="match status" value="1"/>
</dbReference>
<dbReference type="SUPFAM" id="SSF50729">
    <property type="entry name" value="PH domain-like"/>
    <property type="match status" value="1"/>
</dbReference>
<organism evidence="7 8">
    <name type="scientific">Tropilaelaps mercedesae</name>
    <dbReference type="NCBI Taxonomy" id="418985"/>
    <lineage>
        <taxon>Eukaryota</taxon>
        <taxon>Metazoa</taxon>
        <taxon>Ecdysozoa</taxon>
        <taxon>Arthropoda</taxon>
        <taxon>Chelicerata</taxon>
        <taxon>Arachnida</taxon>
        <taxon>Acari</taxon>
        <taxon>Parasitiformes</taxon>
        <taxon>Mesostigmata</taxon>
        <taxon>Gamasina</taxon>
        <taxon>Dermanyssoidea</taxon>
        <taxon>Laelapidae</taxon>
        <taxon>Tropilaelaps</taxon>
    </lineage>
</organism>
<dbReference type="OrthoDB" id="10256089at2759"/>
<name>A0A1V9XHB6_9ACAR</name>
<sequence>MVKSTKWLTNPVRKLSHGRIDKGLEGADKGDKGNPGTGQARPPSGQNKAAPGQGQLPQHNNATSKQTQQQGNKVLSTKDEAGHGEEEDTTLGSELPQLPPPMPIQEHQFKQLDTPAASIMAAAAAASNNADECDKSTSALATELEHIVKIEALPAEEQNEIRAHLEKRQFVLKELVETEKDYVRDLGLVVEGYMMAIRSEAISVPEDLKEGKEKIVFGNIEAIYEWHRDLFQAELEKCLEEPERLGLLFKRYERRLHMYVVYCQNKPKSEFIVSEYIDTFFEELRQHLGHKLQLPDLLIKPVQRIMKYQLLLKDILKYTERAKLAKEAEDLKKAVHVMHVVPKSANDMMCVGRLQGFEGKITAQGKLLLQGQLAVSDATSASASSNLAQIMTTTTKLKERQVFLFEQMIILSEMVGAKSQFSTPSFIYKNSLQVNKMSLHEDQTDPLKFCLTSKNPLQEGLTLVLQAQSPEQRQEWISNIRALLDTQQDFLRAIQSPIAYQKELTKDVYVH</sequence>
<dbReference type="Gene3D" id="2.30.29.30">
    <property type="entry name" value="Pleckstrin-homology domain (PH domain)/Phosphotyrosine-binding domain (PTB)"/>
    <property type="match status" value="1"/>
</dbReference>
<dbReference type="PROSITE" id="PS00741">
    <property type="entry name" value="DH_1"/>
    <property type="match status" value="1"/>
</dbReference>
<keyword evidence="2" id="KW-0963">Cytoplasm</keyword>
<evidence type="ECO:0000256" key="2">
    <source>
        <dbReference type="ARBA" id="ARBA00022490"/>
    </source>
</evidence>
<feature type="domain" description="DH" evidence="6">
    <location>
        <begin position="167"/>
        <end position="348"/>
    </location>
</feature>
<evidence type="ECO:0000259" key="5">
    <source>
        <dbReference type="PROSITE" id="PS50003"/>
    </source>
</evidence>
<dbReference type="FunFam" id="1.20.900.10:FF:000008">
    <property type="entry name" value="rho guanine nucleotide exchange factor 25"/>
    <property type="match status" value="1"/>
</dbReference>
<keyword evidence="3" id="KW-0344">Guanine-nucleotide releasing factor</keyword>
<feature type="compositionally biased region" description="Polar residues" evidence="4">
    <location>
        <begin position="55"/>
        <end position="75"/>
    </location>
</feature>
<keyword evidence="8" id="KW-1185">Reference proteome</keyword>
<dbReference type="InterPro" id="IPR001849">
    <property type="entry name" value="PH_domain"/>
</dbReference>
<proteinExistence type="predicted"/>
<dbReference type="GO" id="GO:0005737">
    <property type="term" value="C:cytoplasm"/>
    <property type="evidence" value="ECO:0007669"/>
    <property type="project" value="UniProtKB-SubCell"/>
</dbReference>
<dbReference type="InterPro" id="IPR035899">
    <property type="entry name" value="DBL_dom_sf"/>
</dbReference>
<dbReference type="InterPro" id="IPR055251">
    <property type="entry name" value="SOS1_NGEF_PH"/>
</dbReference>
<dbReference type="InterPro" id="IPR051336">
    <property type="entry name" value="RhoGEF_Guanine_NuclExch_SF"/>
</dbReference>
<dbReference type="SMART" id="SM00325">
    <property type="entry name" value="RhoGEF"/>
    <property type="match status" value="1"/>
</dbReference>
<evidence type="ECO:0000259" key="6">
    <source>
        <dbReference type="PROSITE" id="PS50010"/>
    </source>
</evidence>
<dbReference type="GO" id="GO:0035556">
    <property type="term" value="P:intracellular signal transduction"/>
    <property type="evidence" value="ECO:0007669"/>
    <property type="project" value="InterPro"/>
</dbReference>
<dbReference type="Proteomes" id="UP000192247">
    <property type="component" value="Unassembled WGS sequence"/>
</dbReference>
<dbReference type="PANTHER" id="PTHR22826">
    <property type="entry name" value="RHO GUANINE EXCHANGE FACTOR-RELATED"/>
    <property type="match status" value="1"/>
</dbReference>
<dbReference type="GO" id="GO:0019898">
    <property type="term" value="C:extrinsic component of membrane"/>
    <property type="evidence" value="ECO:0007669"/>
    <property type="project" value="TreeGrafter"/>
</dbReference>
<dbReference type="CDD" id="cd00160">
    <property type="entry name" value="RhoGEF"/>
    <property type="match status" value="1"/>
</dbReference>
<dbReference type="Pfam" id="PF22697">
    <property type="entry name" value="SOS1_NGEF_PH"/>
    <property type="match status" value="1"/>
</dbReference>
<dbReference type="InterPro" id="IPR001331">
    <property type="entry name" value="GDS_CDC24_CS"/>
</dbReference>
<accession>A0A1V9XHB6</accession>
<dbReference type="GO" id="GO:0007411">
    <property type="term" value="P:axon guidance"/>
    <property type="evidence" value="ECO:0007669"/>
    <property type="project" value="TreeGrafter"/>
</dbReference>
<dbReference type="InterPro" id="IPR000219">
    <property type="entry name" value="DH_dom"/>
</dbReference>
<evidence type="ECO:0000256" key="1">
    <source>
        <dbReference type="ARBA" id="ARBA00004496"/>
    </source>
</evidence>
<dbReference type="AlphaFoldDB" id="A0A1V9XHB6"/>
<comment type="subcellular location">
    <subcellularLocation>
        <location evidence="1">Cytoplasm</location>
    </subcellularLocation>
</comment>
<dbReference type="InParanoid" id="A0A1V9XHB6"/>
<protein>
    <submittedName>
        <fullName evidence="7">Triple functional domain protein-like</fullName>
    </submittedName>
</protein>
<gene>
    <name evidence="7" type="ORF">BIW11_01241</name>
</gene>
<reference evidence="7 8" key="1">
    <citation type="journal article" date="2017" name="Gigascience">
        <title>Draft genome of the honey bee ectoparasitic mite, Tropilaelaps mercedesae, is shaped by the parasitic life history.</title>
        <authorList>
            <person name="Dong X."/>
            <person name="Armstrong S.D."/>
            <person name="Xia D."/>
            <person name="Makepeace B.L."/>
            <person name="Darby A.C."/>
            <person name="Kadowaki T."/>
        </authorList>
    </citation>
    <scope>NUCLEOTIDE SEQUENCE [LARGE SCALE GENOMIC DNA]</scope>
    <source>
        <strain evidence="7">Wuxi-XJTLU</strain>
    </source>
</reference>
<dbReference type="EMBL" id="MNPL01011084">
    <property type="protein sequence ID" value="OQR72768.1"/>
    <property type="molecule type" value="Genomic_DNA"/>
</dbReference>
<evidence type="ECO:0000313" key="7">
    <source>
        <dbReference type="EMBL" id="OQR72768.1"/>
    </source>
</evidence>
<dbReference type="PROSITE" id="PS50010">
    <property type="entry name" value="DH_2"/>
    <property type="match status" value="1"/>
</dbReference>
<dbReference type="SMART" id="SM00233">
    <property type="entry name" value="PH"/>
    <property type="match status" value="1"/>
</dbReference>
<dbReference type="GO" id="GO:0005085">
    <property type="term" value="F:guanyl-nucleotide exchange factor activity"/>
    <property type="evidence" value="ECO:0007669"/>
    <property type="project" value="UniProtKB-KW"/>
</dbReference>
<feature type="compositionally biased region" description="Basic and acidic residues" evidence="4">
    <location>
        <begin position="18"/>
        <end position="32"/>
    </location>
</feature>
<evidence type="ECO:0000256" key="3">
    <source>
        <dbReference type="ARBA" id="ARBA00022658"/>
    </source>
</evidence>